<proteinExistence type="predicted"/>
<dbReference type="EMBL" id="BART01021374">
    <property type="protein sequence ID" value="GAG99501.1"/>
    <property type="molecule type" value="Genomic_DNA"/>
</dbReference>
<organism evidence="1">
    <name type="scientific">marine sediment metagenome</name>
    <dbReference type="NCBI Taxonomy" id="412755"/>
    <lineage>
        <taxon>unclassified sequences</taxon>
        <taxon>metagenomes</taxon>
        <taxon>ecological metagenomes</taxon>
    </lineage>
</organism>
<name>X1DSY6_9ZZZZ</name>
<gene>
    <name evidence="1" type="ORF">S01H4_39457</name>
</gene>
<accession>X1DSY6</accession>
<reference evidence="1" key="1">
    <citation type="journal article" date="2014" name="Front. Microbiol.">
        <title>High frequency of phylogenetically diverse reductive dehalogenase-homologous genes in deep subseafloor sedimentary metagenomes.</title>
        <authorList>
            <person name="Kawai M."/>
            <person name="Futagami T."/>
            <person name="Toyoda A."/>
            <person name="Takaki Y."/>
            <person name="Nishi S."/>
            <person name="Hori S."/>
            <person name="Arai W."/>
            <person name="Tsubouchi T."/>
            <person name="Morono Y."/>
            <person name="Uchiyama I."/>
            <person name="Ito T."/>
            <person name="Fujiyama A."/>
            <person name="Inagaki F."/>
            <person name="Takami H."/>
        </authorList>
    </citation>
    <scope>NUCLEOTIDE SEQUENCE</scope>
    <source>
        <strain evidence="1">Expedition CK06-06</strain>
    </source>
</reference>
<sequence length="59" mass="6459">GTISVYKAPHPVGGVLLITVKDDLIDNMGRIYLDKMREEKMVKPTASNSAYFILSTSSS</sequence>
<dbReference type="AlphaFoldDB" id="X1DSY6"/>
<protein>
    <submittedName>
        <fullName evidence="1">Uncharacterized protein</fullName>
    </submittedName>
</protein>
<evidence type="ECO:0000313" key="1">
    <source>
        <dbReference type="EMBL" id="GAG99501.1"/>
    </source>
</evidence>
<feature type="non-terminal residue" evidence="1">
    <location>
        <position position="1"/>
    </location>
</feature>
<comment type="caution">
    <text evidence="1">The sequence shown here is derived from an EMBL/GenBank/DDBJ whole genome shotgun (WGS) entry which is preliminary data.</text>
</comment>